<gene>
    <name evidence="3" type="ordered locus">Gura_0223</name>
</gene>
<evidence type="ECO:0000313" key="4">
    <source>
        <dbReference type="Proteomes" id="UP000006695"/>
    </source>
</evidence>
<dbReference type="GO" id="GO:0046872">
    <property type="term" value="F:metal ion binding"/>
    <property type="evidence" value="ECO:0007669"/>
    <property type="project" value="UniProtKB-KW"/>
</dbReference>
<dbReference type="PANTHER" id="PTHR35848:SF6">
    <property type="entry name" value="CUPIN TYPE-2 DOMAIN-CONTAINING PROTEIN"/>
    <property type="match status" value="1"/>
</dbReference>
<feature type="domain" description="Cupin type-2" evidence="2">
    <location>
        <begin position="42"/>
        <end position="109"/>
    </location>
</feature>
<accession>A5GD99</accession>
<dbReference type="Gene3D" id="2.60.120.10">
    <property type="entry name" value="Jelly Rolls"/>
    <property type="match status" value="1"/>
</dbReference>
<dbReference type="InterPro" id="IPR013096">
    <property type="entry name" value="Cupin_2"/>
</dbReference>
<dbReference type="OrthoDB" id="9791297at2"/>
<dbReference type="KEGG" id="gur:Gura_0223"/>
<proteinExistence type="predicted"/>
<dbReference type="SUPFAM" id="SSF51182">
    <property type="entry name" value="RmlC-like cupins"/>
    <property type="match status" value="1"/>
</dbReference>
<keyword evidence="1" id="KW-0479">Metal-binding</keyword>
<sequence>MQGKNVDSGTVAESLHPKHNRYYLKDLVVKADSGLLSVHRGRIEAGGEIFVHTHEIESETFYILSGQVECTMGEEKVAYTAGSCGFAPPGVLHGLRNTGDVPVELIAIFTPPLK</sequence>
<protein>
    <submittedName>
        <fullName evidence="3">Cupin 2, conserved barrel domain protein</fullName>
    </submittedName>
</protein>
<organism evidence="3 4">
    <name type="scientific">Geotalea uraniireducens (strain Rf4)</name>
    <name type="common">Geobacter uraniireducens</name>
    <dbReference type="NCBI Taxonomy" id="351605"/>
    <lineage>
        <taxon>Bacteria</taxon>
        <taxon>Pseudomonadati</taxon>
        <taxon>Thermodesulfobacteriota</taxon>
        <taxon>Desulfuromonadia</taxon>
        <taxon>Geobacterales</taxon>
        <taxon>Geobacteraceae</taxon>
        <taxon>Geotalea</taxon>
    </lineage>
</organism>
<evidence type="ECO:0000313" key="3">
    <source>
        <dbReference type="EMBL" id="ABQ24439.1"/>
    </source>
</evidence>
<dbReference type="AlphaFoldDB" id="A5GD99"/>
<dbReference type="Proteomes" id="UP000006695">
    <property type="component" value="Chromosome"/>
</dbReference>
<dbReference type="Pfam" id="PF07883">
    <property type="entry name" value="Cupin_2"/>
    <property type="match status" value="1"/>
</dbReference>
<reference evidence="3 4" key="1">
    <citation type="submission" date="2007-05" db="EMBL/GenBank/DDBJ databases">
        <title>Complete sequence of Geobacter uraniireducens Rf4.</title>
        <authorList>
            <consortium name="US DOE Joint Genome Institute"/>
            <person name="Copeland A."/>
            <person name="Lucas S."/>
            <person name="Lapidus A."/>
            <person name="Barry K."/>
            <person name="Detter J.C."/>
            <person name="Glavina del Rio T."/>
            <person name="Hammon N."/>
            <person name="Israni S."/>
            <person name="Dalin E."/>
            <person name="Tice H."/>
            <person name="Pitluck S."/>
            <person name="Chertkov O."/>
            <person name="Brettin T."/>
            <person name="Bruce D."/>
            <person name="Han C."/>
            <person name="Schmutz J."/>
            <person name="Larimer F."/>
            <person name="Land M."/>
            <person name="Hauser L."/>
            <person name="Kyrpides N."/>
            <person name="Mikhailova N."/>
            <person name="Shelobolina E."/>
            <person name="Aklujkar M."/>
            <person name="Lovley D."/>
            <person name="Richardson P."/>
        </authorList>
    </citation>
    <scope>NUCLEOTIDE SEQUENCE [LARGE SCALE GENOMIC DNA]</scope>
    <source>
        <strain evidence="3 4">Rf4</strain>
    </source>
</reference>
<dbReference type="InterPro" id="IPR014710">
    <property type="entry name" value="RmlC-like_jellyroll"/>
</dbReference>
<keyword evidence="4" id="KW-1185">Reference proteome</keyword>
<dbReference type="PANTHER" id="PTHR35848">
    <property type="entry name" value="OXALATE-BINDING PROTEIN"/>
    <property type="match status" value="1"/>
</dbReference>
<evidence type="ECO:0000256" key="1">
    <source>
        <dbReference type="ARBA" id="ARBA00022723"/>
    </source>
</evidence>
<evidence type="ECO:0000259" key="2">
    <source>
        <dbReference type="Pfam" id="PF07883"/>
    </source>
</evidence>
<dbReference type="HOGENOM" id="CLU_161240_1_0_7"/>
<name>A5GD99_GEOUR</name>
<dbReference type="STRING" id="351605.Gura_0223"/>
<dbReference type="EMBL" id="CP000698">
    <property type="protein sequence ID" value="ABQ24439.1"/>
    <property type="molecule type" value="Genomic_DNA"/>
</dbReference>
<dbReference type="InterPro" id="IPR051610">
    <property type="entry name" value="GPI/OXD"/>
</dbReference>
<dbReference type="InterPro" id="IPR011051">
    <property type="entry name" value="RmlC_Cupin_sf"/>
</dbReference>
<dbReference type="RefSeq" id="WP_011937168.1">
    <property type="nucleotide sequence ID" value="NC_009483.1"/>
</dbReference>